<dbReference type="Proteomes" id="UP001201163">
    <property type="component" value="Unassembled WGS sequence"/>
</dbReference>
<proteinExistence type="predicted"/>
<evidence type="ECO:0000256" key="1">
    <source>
        <dbReference type="SAM" id="MobiDB-lite"/>
    </source>
</evidence>
<feature type="transmembrane region" description="Helical" evidence="2">
    <location>
        <begin position="29"/>
        <end position="47"/>
    </location>
</feature>
<keyword evidence="2" id="KW-0472">Membrane</keyword>
<reference evidence="3" key="1">
    <citation type="submission" date="2022-01" db="EMBL/GenBank/DDBJ databases">
        <title>Comparative genomics reveals a dynamic genome evolution in the ectomycorrhizal milk-cap (Lactarius) mushrooms.</title>
        <authorList>
            <consortium name="DOE Joint Genome Institute"/>
            <person name="Lebreton A."/>
            <person name="Tang N."/>
            <person name="Kuo A."/>
            <person name="LaButti K."/>
            <person name="Drula E."/>
            <person name="Barry K."/>
            <person name="Clum A."/>
            <person name="Lipzen A."/>
            <person name="Mousain D."/>
            <person name="Ng V."/>
            <person name="Wang R."/>
            <person name="Wang X."/>
            <person name="Dai Y."/>
            <person name="Henrissat B."/>
            <person name="Grigoriev I.V."/>
            <person name="Guerin-Laguette A."/>
            <person name="Yu F."/>
            <person name="Martin F.M."/>
        </authorList>
    </citation>
    <scope>NUCLEOTIDE SEQUENCE</scope>
    <source>
        <strain evidence="3">QP</strain>
    </source>
</reference>
<name>A0AAD4QE90_9AGAM</name>
<comment type="caution">
    <text evidence="3">The sequence shown here is derived from an EMBL/GenBank/DDBJ whole genome shotgun (WGS) entry which is preliminary data.</text>
</comment>
<sequence>MLKLEEDLPLIDATLVHPVAKTMMYTRTALVLSLATFALAVPVSQIGEPPSDSPGSLVNGYYSWVTSAVSSIADGMVYLVILGFVLLTSESWSSNSERTSIWSRCRKMMTRRGCPSLRAATSRNGRSTGSDAPMIQQ</sequence>
<organism evidence="3 4">
    <name type="scientific">Lactarius akahatsu</name>
    <dbReference type="NCBI Taxonomy" id="416441"/>
    <lineage>
        <taxon>Eukaryota</taxon>
        <taxon>Fungi</taxon>
        <taxon>Dikarya</taxon>
        <taxon>Basidiomycota</taxon>
        <taxon>Agaricomycotina</taxon>
        <taxon>Agaricomycetes</taxon>
        <taxon>Russulales</taxon>
        <taxon>Russulaceae</taxon>
        <taxon>Lactarius</taxon>
    </lineage>
</organism>
<evidence type="ECO:0000256" key="2">
    <source>
        <dbReference type="SAM" id="Phobius"/>
    </source>
</evidence>
<evidence type="ECO:0000313" key="3">
    <source>
        <dbReference type="EMBL" id="KAH8992950.1"/>
    </source>
</evidence>
<keyword evidence="2" id="KW-0812">Transmembrane</keyword>
<feature type="transmembrane region" description="Helical" evidence="2">
    <location>
        <begin position="67"/>
        <end position="88"/>
    </location>
</feature>
<keyword evidence="2" id="KW-1133">Transmembrane helix</keyword>
<dbReference type="AlphaFoldDB" id="A0AAD4QE90"/>
<feature type="region of interest" description="Disordered" evidence="1">
    <location>
        <begin position="116"/>
        <end position="137"/>
    </location>
</feature>
<gene>
    <name evidence="3" type="ORF">EDB92DRAFT_517272</name>
</gene>
<keyword evidence="4" id="KW-1185">Reference proteome</keyword>
<accession>A0AAD4QE90</accession>
<protein>
    <submittedName>
        <fullName evidence="3">Uncharacterized protein</fullName>
    </submittedName>
</protein>
<evidence type="ECO:0000313" key="4">
    <source>
        <dbReference type="Proteomes" id="UP001201163"/>
    </source>
</evidence>
<feature type="compositionally biased region" description="Polar residues" evidence="1">
    <location>
        <begin position="119"/>
        <end position="137"/>
    </location>
</feature>
<dbReference type="EMBL" id="JAKELL010000020">
    <property type="protein sequence ID" value="KAH8992950.1"/>
    <property type="molecule type" value="Genomic_DNA"/>
</dbReference>